<keyword evidence="9 13" id="KW-0227">DNA damage</keyword>
<dbReference type="GO" id="GO:0006281">
    <property type="term" value="P:DNA repair"/>
    <property type="evidence" value="ECO:0007669"/>
    <property type="project" value="UniProtKB-UniRule"/>
</dbReference>
<evidence type="ECO:0000256" key="2">
    <source>
        <dbReference type="ARBA" id="ARBA00007391"/>
    </source>
</evidence>
<sequence>MPDPQPRKLHVPALPITAQTAAEGQQYAELHCKTNYSFLEGASHPDELVTTAAALGYAALAITDRNSVAGVVRAHVAAKEAGLKLLIGAELHPVDASPLVVWVIDRAGYGRLCRLITRGRRSAPKGECRLTAADIAEHAEGLFAGVPLTSLTDGAAQHLIRWRDVFGDRLYALAELHRGYNDTRLWRQWQQVSAATRVPLVAAGDIHYHEAGRRYLHDVVTAIRLKTTVAQLGAHRFANGERHLRTREELADLYGACPDTLRRSTEIADRCQFSLEELRYDYPEELCPPGETPFSYLTRLTWAGARDRYPAGIPDKVRRLIEHELHLIEQLRYAAYFLTVWDLVRFARERGILCQGRGSAANSVVCYCLGVTSVDPEKIDVLFERFVSKERDEAPDIDVDFEHQRREEVLQYIYEKYGRDRAGMTAEVITYRPRSAVRDVGKALGLSLDTVDTLAKSVDHFLDQTDKLPSRFRETGFDPASRLGQQLRYLVRELLGFPRHLSQHVGGMVLTHRPLCELVPIENASMPGRTVVQWDKDDLDALGILKVDCLALGMLSAIRRGFDLLKAHGGPSLSLATVPQDDPLVYQMMQQADTVGVFQIESRAQMSMLPRLKPKEYYDLVIEVAIVRPGPIQGDMVHPYLRRRSGKEQVTYPNPAVEEVLSKTLGVPLFQEQAMRLAIVAAGFTPGEADQLRRAMGAWRRTGIMERFERKLIDGMTANGYSELFARNVFQQIQGFGSYGFPESHAASFALLVYVSAWLKCHHPAVFLAALLNSQPMGFYAPAQLVADAKKHGVEVRPVDVNHSDWDSTLEPNGSGDWAVRMGWSLVKGLPQNAAEALVRLRAAGRFTSYADFTRRTGFSAATLSRLAAADAFRSCGVARRPALWQALAHDDQPGLFADDEEDLPAALPELLPPEEVVHDYLTTGLSLRGHPFTPLRPQLQAARVVPACELATLESDRRYRVAGLVLLRQRPGTAKGITFMTLEDETGQANLIVRPEVWERFRRVARGAGALIATGFLQRQEGVIHLLVDRLQDLSSAVSPVGSVSRDFR</sequence>
<comment type="function">
    <text evidence="13">DNA polymerase involved in damage-induced mutagenesis and translesion synthesis (TLS). It is not the major replicative DNA polymerase.</text>
</comment>
<dbReference type="GO" id="GO:0006260">
    <property type="term" value="P:DNA replication"/>
    <property type="evidence" value="ECO:0007669"/>
    <property type="project" value="UniProtKB-KW"/>
</dbReference>
<keyword evidence="11 13" id="KW-0234">DNA repair</keyword>
<dbReference type="NCBIfam" id="TIGR00594">
    <property type="entry name" value="polc"/>
    <property type="match status" value="1"/>
</dbReference>
<dbReference type="SUPFAM" id="SSF89550">
    <property type="entry name" value="PHP domain-like"/>
    <property type="match status" value="1"/>
</dbReference>
<keyword evidence="8 13" id="KW-0235">DNA replication</keyword>
<evidence type="ECO:0000259" key="14">
    <source>
        <dbReference type="SMART" id="SM00481"/>
    </source>
</evidence>
<comment type="catalytic activity">
    <reaction evidence="12 13">
        <text>DNA(n) + a 2'-deoxyribonucleoside 5'-triphosphate = DNA(n+1) + diphosphate</text>
        <dbReference type="Rhea" id="RHEA:22508"/>
        <dbReference type="Rhea" id="RHEA-COMP:17339"/>
        <dbReference type="Rhea" id="RHEA-COMP:17340"/>
        <dbReference type="ChEBI" id="CHEBI:33019"/>
        <dbReference type="ChEBI" id="CHEBI:61560"/>
        <dbReference type="ChEBI" id="CHEBI:173112"/>
        <dbReference type="EC" id="2.7.7.7"/>
    </reaction>
</comment>
<dbReference type="GO" id="GO:0003887">
    <property type="term" value="F:DNA-directed DNA polymerase activity"/>
    <property type="evidence" value="ECO:0007669"/>
    <property type="project" value="UniProtKB-UniRule"/>
</dbReference>
<organism evidence="15">
    <name type="scientific">Schlesneria paludicola</name>
    <dbReference type="NCBI Taxonomy" id="360056"/>
    <lineage>
        <taxon>Bacteria</taxon>
        <taxon>Pseudomonadati</taxon>
        <taxon>Planctomycetota</taxon>
        <taxon>Planctomycetia</taxon>
        <taxon>Planctomycetales</taxon>
        <taxon>Planctomycetaceae</taxon>
        <taxon>Schlesneria</taxon>
    </lineage>
</organism>
<evidence type="ECO:0000313" key="15">
    <source>
        <dbReference type="EMBL" id="HEN14171.1"/>
    </source>
</evidence>
<dbReference type="InterPro" id="IPR004805">
    <property type="entry name" value="DnaE2/DnaE/PolC"/>
</dbReference>
<keyword evidence="6 13" id="KW-0808">Transferase</keyword>
<dbReference type="InterPro" id="IPR004365">
    <property type="entry name" value="NA-bd_OB_tRNA"/>
</dbReference>
<keyword evidence="5 13" id="KW-0963">Cytoplasm</keyword>
<dbReference type="AlphaFoldDB" id="A0A7C2NV90"/>
<dbReference type="Pfam" id="PF14579">
    <property type="entry name" value="HHH_6"/>
    <property type="match status" value="1"/>
</dbReference>
<evidence type="ECO:0000256" key="11">
    <source>
        <dbReference type="ARBA" id="ARBA00023204"/>
    </source>
</evidence>
<dbReference type="Pfam" id="PF02811">
    <property type="entry name" value="PHP"/>
    <property type="match status" value="1"/>
</dbReference>
<protein>
    <recommendedName>
        <fullName evidence="4 13">Error-prone DNA polymerase</fullName>
        <ecNumber evidence="3 13">2.7.7.7</ecNumber>
    </recommendedName>
</protein>
<dbReference type="EMBL" id="DSOK01000055">
    <property type="protein sequence ID" value="HEN14171.1"/>
    <property type="molecule type" value="Genomic_DNA"/>
</dbReference>
<dbReference type="CDD" id="cd04485">
    <property type="entry name" value="DnaE_OBF"/>
    <property type="match status" value="1"/>
</dbReference>
<evidence type="ECO:0000256" key="7">
    <source>
        <dbReference type="ARBA" id="ARBA00022695"/>
    </source>
</evidence>
<feature type="domain" description="Polymerase/histidinol phosphatase N-terminal" evidence="14">
    <location>
        <begin position="28"/>
        <end position="95"/>
    </location>
</feature>
<dbReference type="InterPro" id="IPR016195">
    <property type="entry name" value="Pol/histidinol_Pase-like"/>
</dbReference>
<comment type="similarity">
    <text evidence="2 13">Belongs to the DNA polymerase type-C family. DnaE2 subfamily.</text>
</comment>
<evidence type="ECO:0000256" key="12">
    <source>
        <dbReference type="ARBA" id="ARBA00049244"/>
    </source>
</evidence>
<evidence type="ECO:0000256" key="6">
    <source>
        <dbReference type="ARBA" id="ARBA00022679"/>
    </source>
</evidence>
<dbReference type="InterPro" id="IPR011708">
    <property type="entry name" value="DNA_pol3_alpha_NTPase_dom"/>
</dbReference>
<dbReference type="InterPro" id="IPR029460">
    <property type="entry name" value="DNAPol_HHH"/>
</dbReference>
<dbReference type="NCBIfam" id="NF004225">
    <property type="entry name" value="PRK05672.1"/>
    <property type="match status" value="1"/>
</dbReference>
<evidence type="ECO:0000256" key="9">
    <source>
        <dbReference type="ARBA" id="ARBA00022763"/>
    </source>
</evidence>
<proteinExistence type="inferred from homology"/>
<dbReference type="HAMAP" id="MF_01902">
    <property type="entry name" value="DNApol_error_prone"/>
    <property type="match status" value="1"/>
</dbReference>
<dbReference type="GO" id="GO:0008408">
    <property type="term" value="F:3'-5' exonuclease activity"/>
    <property type="evidence" value="ECO:0007669"/>
    <property type="project" value="InterPro"/>
</dbReference>
<reference evidence="15" key="1">
    <citation type="journal article" date="2020" name="mSystems">
        <title>Genome- and Community-Level Interaction Insights into Carbon Utilization and Element Cycling Functions of Hydrothermarchaeota in Hydrothermal Sediment.</title>
        <authorList>
            <person name="Zhou Z."/>
            <person name="Liu Y."/>
            <person name="Xu W."/>
            <person name="Pan J."/>
            <person name="Luo Z.H."/>
            <person name="Li M."/>
        </authorList>
    </citation>
    <scope>NUCLEOTIDE SEQUENCE [LARGE SCALE GENOMIC DNA]</scope>
    <source>
        <strain evidence="15">SpSt-339</strain>
    </source>
</reference>
<dbReference type="PANTHER" id="PTHR32294">
    <property type="entry name" value="DNA POLYMERASE III SUBUNIT ALPHA"/>
    <property type="match status" value="1"/>
</dbReference>
<dbReference type="Pfam" id="PF17657">
    <property type="entry name" value="DNA_pol3_finger"/>
    <property type="match status" value="1"/>
</dbReference>
<name>A0A7C2NV90_9PLAN</name>
<dbReference type="Gene3D" id="1.10.150.870">
    <property type="match status" value="1"/>
</dbReference>
<keyword evidence="10 13" id="KW-0239">DNA-directed DNA polymerase</keyword>
<comment type="subcellular location">
    <subcellularLocation>
        <location evidence="1 13">Cytoplasm</location>
    </subcellularLocation>
</comment>
<keyword evidence="7 13" id="KW-0548">Nucleotidyltransferase</keyword>
<dbReference type="Pfam" id="PF01336">
    <property type="entry name" value="tRNA_anti-codon"/>
    <property type="match status" value="1"/>
</dbReference>
<accession>A0A7C2NV90</accession>
<comment type="caution">
    <text evidence="15">The sequence shown here is derived from an EMBL/GenBank/DDBJ whole genome shotgun (WGS) entry which is preliminary data.</text>
</comment>
<gene>
    <name evidence="13" type="primary">dnaE2</name>
    <name evidence="15" type="ORF">ENQ76_01710</name>
</gene>
<dbReference type="PANTHER" id="PTHR32294:SF4">
    <property type="entry name" value="ERROR-PRONE DNA POLYMERASE"/>
    <property type="match status" value="1"/>
</dbReference>
<dbReference type="GO" id="GO:0003676">
    <property type="term" value="F:nucleic acid binding"/>
    <property type="evidence" value="ECO:0007669"/>
    <property type="project" value="InterPro"/>
</dbReference>
<dbReference type="GO" id="GO:0005737">
    <property type="term" value="C:cytoplasm"/>
    <property type="evidence" value="ECO:0007669"/>
    <property type="project" value="UniProtKB-SubCell"/>
</dbReference>
<evidence type="ECO:0000256" key="8">
    <source>
        <dbReference type="ARBA" id="ARBA00022705"/>
    </source>
</evidence>
<dbReference type="Gene3D" id="3.20.20.140">
    <property type="entry name" value="Metal-dependent hydrolases"/>
    <property type="match status" value="1"/>
</dbReference>
<evidence type="ECO:0000256" key="3">
    <source>
        <dbReference type="ARBA" id="ARBA00012417"/>
    </source>
</evidence>
<evidence type="ECO:0000256" key="1">
    <source>
        <dbReference type="ARBA" id="ARBA00004496"/>
    </source>
</evidence>
<dbReference type="InterPro" id="IPR023073">
    <property type="entry name" value="DnaE2"/>
</dbReference>
<dbReference type="Pfam" id="PF07733">
    <property type="entry name" value="DNA_pol3_alpha"/>
    <property type="match status" value="1"/>
</dbReference>
<evidence type="ECO:0000256" key="4">
    <source>
        <dbReference type="ARBA" id="ARBA00017273"/>
    </source>
</evidence>
<dbReference type="InterPro" id="IPR040982">
    <property type="entry name" value="DNA_pol3_finger"/>
</dbReference>
<dbReference type="InterPro" id="IPR004013">
    <property type="entry name" value="PHP_dom"/>
</dbReference>
<dbReference type="CDD" id="cd07434">
    <property type="entry name" value="PHP_PolIIIA_DnaE2"/>
    <property type="match status" value="1"/>
</dbReference>
<dbReference type="EC" id="2.7.7.7" evidence="3 13"/>
<evidence type="ECO:0000256" key="5">
    <source>
        <dbReference type="ARBA" id="ARBA00022490"/>
    </source>
</evidence>
<evidence type="ECO:0000256" key="10">
    <source>
        <dbReference type="ARBA" id="ARBA00022932"/>
    </source>
</evidence>
<evidence type="ECO:0000256" key="13">
    <source>
        <dbReference type="HAMAP-Rule" id="MF_01902"/>
    </source>
</evidence>
<dbReference type="SMART" id="SM00481">
    <property type="entry name" value="POLIIIAc"/>
    <property type="match status" value="1"/>
</dbReference>
<dbReference type="InterPro" id="IPR003141">
    <property type="entry name" value="Pol/His_phosphatase_N"/>
</dbReference>